<dbReference type="OrthoDB" id="9804819at2"/>
<dbReference type="SMART" id="SM00382">
    <property type="entry name" value="AAA"/>
    <property type="match status" value="1"/>
</dbReference>
<dbReference type="PROSITE" id="PS00211">
    <property type="entry name" value="ABC_TRANSPORTER_1"/>
    <property type="match status" value="1"/>
</dbReference>
<accession>A0A117RD30</accession>
<dbReference type="SUPFAM" id="SSF52540">
    <property type="entry name" value="P-loop containing nucleoside triphosphate hydrolases"/>
    <property type="match status" value="1"/>
</dbReference>
<evidence type="ECO:0000313" key="7">
    <source>
        <dbReference type="EMBL" id="KUN84101.1"/>
    </source>
</evidence>
<proteinExistence type="predicted"/>
<dbReference type="InterPro" id="IPR050763">
    <property type="entry name" value="ABC_transporter_ATP-binding"/>
</dbReference>
<dbReference type="InterPro" id="IPR003593">
    <property type="entry name" value="AAA+_ATPase"/>
</dbReference>
<dbReference type="PANTHER" id="PTHR42711">
    <property type="entry name" value="ABC TRANSPORTER ATP-BINDING PROTEIN"/>
    <property type="match status" value="1"/>
</dbReference>
<name>A0A117RD30_9ACTN</name>
<keyword evidence="5" id="KW-0046">Antibiotic resistance</keyword>
<dbReference type="STRING" id="285568.AQJ66_16320"/>
<evidence type="ECO:0000256" key="4">
    <source>
        <dbReference type="ARBA" id="ARBA00022840"/>
    </source>
</evidence>
<sequence>MISASGLAKSYTVRRGRERMQVDAVSDATFEVAEGEIVSFLGPNGAGKTTTLRMLTTLTPPSSGSARVAGQDIVDRPREVRRQIGYVSQSGSAGGFAKAGDEIVDRALLYGLDAATATRRARALLERLDLPDVWTRVPRSLSGGQRRRLDLVMGLVHQPRLLFLDEPTAGLDPQARANLWGHIRELREEYGMTVFLTTHYLDEADMLSDRVIVFDHGRVVTADTPGALKDRISGDLVEVEVADPEQVDAAVRVVEKAAADKPAVTGLRIAGRVHRSGTVLPGLTRELDAAGVELVSLEVRRPTLDDVFLTLTGRSLRDAR</sequence>
<evidence type="ECO:0000256" key="1">
    <source>
        <dbReference type="ARBA" id="ARBA00004202"/>
    </source>
</evidence>
<reference evidence="7 8" key="1">
    <citation type="submission" date="2015-10" db="EMBL/GenBank/DDBJ databases">
        <title>Draft genome sequence of Streptomyces bungoensis DSM 41781, type strain for the species Streptomyces bungoensis.</title>
        <authorList>
            <person name="Ruckert C."/>
            <person name="Winkler A."/>
            <person name="Kalinowski J."/>
            <person name="Kampfer P."/>
            <person name="Glaeser S."/>
        </authorList>
    </citation>
    <scope>NUCLEOTIDE SEQUENCE [LARGE SCALE GENOMIC DNA]</scope>
    <source>
        <strain evidence="7 8">DSM 41781</strain>
    </source>
</reference>
<dbReference type="AlphaFoldDB" id="A0A117RD30"/>
<dbReference type="GO" id="GO:0016887">
    <property type="term" value="F:ATP hydrolysis activity"/>
    <property type="evidence" value="ECO:0007669"/>
    <property type="project" value="InterPro"/>
</dbReference>
<keyword evidence="8" id="KW-1185">Reference proteome</keyword>
<keyword evidence="4" id="KW-0067">ATP-binding</keyword>
<feature type="domain" description="ABC transporter" evidence="6">
    <location>
        <begin position="2"/>
        <end position="241"/>
    </location>
</feature>
<dbReference type="Pfam" id="PF00005">
    <property type="entry name" value="ABC_tran"/>
    <property type="match status" value="1"/>
</dbReference>
<dbReference type="PROSITE" id="PS50893">
    <property type="entry name" value="ABC_TRANSPORTER_2"/>
    <property type="match status" value="1"/>
</dbReference>
<protein>
    <submittedName>
        <fullName evidence="7">ABC transporter</fullName>
    </submittedName>
</protein>
<dbReference type="InterPro" id="IPR003439">
    <property type="entry name" value="ABC_transporter-like_ATP-bd"/>
</dbReference>
<dbReference type="PANTHER" id="PTHR42711:SF19">
    <property type="entry name" value="DOXORUBICIN RESISTANCE ATP-BINDING PROTEIN DRRA"/>
    <property type="match status" value="1"/>
</dbReference>
<gene>
    <name evidence="7" type="ORF">AQJ66_16320</name>
</gene>
<evidence type="ECO:0000256" key="2">
    <source>
        <dbReference type="ARBA" id="ARBA00022448"/>
    </source>
</evidence>
<dbReference type="Gene3D" id="3.40.50.300">
    <property type="entry name" value="P-loop containing nucleotide triphosphate hydrolases"/>
    <property type="match status" value="1"/>
</dbReference>
<evidence type="ECO:0000256" key="3">
    <source>
        <dbReference type="ARBA" id="ARBA00022741"/>
    </source>
</evidence>
<dbReference type="GO" id="GO:0005886">
    <property type="term" value="C:plasma membrane"/>
    <property type="evidence" value="ECO:0007669"/>
    <property type="project" value="UniProtKB-SubCell"/>
</dbReference>
<comment type="subcellular location">
    <subcellularLocation>
        <location evidence="1">Cell membrane</location>
        <topology evidence="1">Peripheral membrane protein</topology>
    </subcellularLocation>
</comment>
<comment type="caution">
    <text evidence="7">The sequence shown here is derived from an EMBL/GenBank/DDBJ whole genome shotgun (WGS) entry which is preliminary data.</text>
</comment>
<organism evidence="7 8">
    <name type="scientific">Streptomyces bungoensis</name>
    <dbReference type="NCBI Taxonomy" id="285568"/>
    <lineage>
        <taxon>Bacteria</taxon>
        <taxon>Bacillati</taxon>
        <taxon>Actinomycetota</taxon>
        <taxon>Actinomycetes</taxon>
        <taxon>Kitasatosporales</taxon>
        <taxon>Streptomycetaceae</taxon>
        <taxon>Streptomyces</taxon>
    </lineage>
</organism>
<keyword evidence="3" id="KW-0547">Nucleotide-binding</keyword>
<dbReference type="RefSeq" id="WP_061921842.1">
    <property type="nucleotide sequence ID" value="NZ_KQ948857.1"/>
</dbReference>
<dbReference type="EMBL" id="LMWX01000024">
    <property type="protein sequence ID" value="KUN84101.1"/>
    <property type="molecule type" value="Genomic_DNA"/>
</dbReference>
<dbReference type="GO" id="GO:0046677">
    <property type="term" value="P:response to antibiotic"/>
    <property type="evidence" value="ECO:0007669"/>
    <property type="project" value="UniProtKB-KW"/>
</dbReference>
<evidence type="ECO:0000259" key="6">
    <source>
        <dbReference type="PROSITE" id="PS50893"/>
    </source>
</evidence>
<dbReference type="InterPro" id="IPR027417">
    <property type="entry name" value="P-loop_NTPase"/>
</dbReference>
<dbReference type="InterPro" id="IPR017871">
    <property type="entry name" value="ABC_transporter-like_CS"/>
</dbReference>
<dbReference type="GO" id="GO:0005524">
    <property type="term" value="F:ATP binding"/>
    <property type="evidence" value="ECO:0007669"/>
    <property type="project" value="UniProtKB-KW"/>
</dbReference>
<dbReference type="Proteomes" id="UP000053024">
    <property type="component" value="Unassembled WGS sequence"/>
</dbReference>
<keyword evidence="2" id="KW-0813">Transport</keyword>
<evidence type="ECO:0000256" key="5">
    <source>
        <dbReference type="ARBA" id="ARBA00023251"/>
    </source>
</evidence>
<evidence type="ECO:0000313" key="8">
    <source>
        <dbReference type="Proteomes" id="UP000053024"/>
    </source>
</evidence>